<dbReference type="Gene3D" id="1.20.1250.20">
    <property type="entry name" value="MFS general substrate transporter like domains"/>
    <property type="match status" value="1"/>
</dbReference>
<feature type="transmembrane region" description="Helical" evidence="5">
    <location>
        <begin position="317"/>
        <end position="343"/>
    </location>
</feature>
<accession>A0AAN9T740</accession>
<dbReference type="EMBL" id="JBBCAQ010000037">
    <property type="protein sequence ID" value="KAK7574369.1"/>
    <property type="molecule type" value="Genomic_DNA"/>
</dbReference>
<dbReference type="Proteomes" id="UP001367676">
    <property type="component" value="Unassembled WGS sequence"/>
</dbReference>
<feature type="transmembrane region" description="Helical" evidence="5">
    <location>
        <begin position="416"/>
        <end position="435"/>
    </location>
</feature>
<comment type="caution">
    <text evidence="6">The sequence shown here is derived from an EMBL/GenBank/DDBJ whole genome shotgun (WGS) entry which is preliminary data.</text>
</comment>
<keyword evidence="3 5" id="KW-1133">Transmembrane helix</keyword>
<dbReference type="InterPro" id="IPR036259">
    <property type="entry name" value="MFS_trans_sf"/>
</dbReference>
<name>A0AAN9T740_9HEMI</name>
<dbReference type="PANTHER" id="PTHR48021:SF1">
    <property type="entry name" value="GH07001P-RELATED"/>
    <property type="match status" value="1"/>
</dbReference>
<evidence type="ECO:0000313" key="6">
    <source>
        <dbReference type="EMBL" id="KAK7574369.1"/>
    </source>
</evidence>
<evidence type="ECO:0000256" key="4">
    <source>
        <dbReference type="ARBA" id="ARBA00023136"/>
    </source>
</evidence>
<dbReference type="PANTHER" id="PTHR48021">
    <property type="match status" value="1"/>
</dbReference>
<dbReference type="GO" id="GO:0022857">
    <property type="term" value="F:transmembrane transporter activity"/>
    <property type="evidence" value="ECO:0007669"/>
    <property type="project" value="InterPro"/>
</dbReference>
<organism evidence="6 7">
    <name type="scientific">Parthenolecanium corni</name>
    <dbReference type="NCBI Taxonomy" id="536013"/>
    <lineage>
        <taxon>Eukaryota</taxon>
        <taxon>Metazoa</taxon>
        <taxon>Ecdysozoa</taxon>
        <taxon>Arthropoda</taxon>
        <taxon>Hexapoda</taxon>
        <taxon>Insecta</taxon>
        <taxon>Pterygota</taxon>
        <taxon>Neoptera</taxon>
        <taxon>Paraneoptera</taxon>
        <taxon>Hemiptera</taxon>
        <taxon>Sternorrhyncha</taxon>
        <taxon>Coccoidea</taxon>
        <taxon>Coccidae</taxon>
        <taxon>Parthenolecanium</taxon>
    </lineage>
</organism>
<dbReference type="AlphaFoldDB" id="A0AAN9T740"/>
<evidence type="ECO:0000256" key="2">
    <source>
        <dbReference type="ARBA" id="ARBA00022692"/>
    </source>
</evidence>
<feature type="transmembrane region" description="Helical" evidence="5">
    <location>
        <begin position="377"/>
        <end position="396"/>
    </location>
</feature>
<keyword evidence="7" id="KW-1185">Reference proteome</keyword>
<evidence type="ECO:0000313" key="7">
    <source>
        <dbReference type="Proteomes" id="UP001367676"/>
    </source>
</evidence>
<evidence type="ECO:0000256" key="5">
    <source>
        <dbReference type="SAM" id="Phobius"/>
    </source>
</evidence>
<reference evidence="6 7" key="1">
    <citation type="submission" date="2024-03" db="EMBL/GenBank/DDBJ databases">
        <title>Adaptation during the transition from Ophiocordyceps entomopathogen to insect associate is accompanied by gene loss and intensified selection.</title>
        <authorList>
            <person name="Ward C.M."/>
            <person name="Onetto C.A."/>
            <person name="Borneman A.R."/>
        </authorList>
    </citation>
    <scope>NUCLEOTIDE SEQUENCE [LARGE SCALE GENOMIC DNA]</scope>
    <source>
        <strain evidence="6">AWRI1</strain>
        <tissue evidence="6">Single Adult Female</tissue>
    </source>
</reference>
<evidence type="ECO:0000256" key="3">
    <source>
        <dbReference type="ARBA" id="ARBA00022989"/>
    </source>
</evidence>
<feature type="transmembrane region" description="Helical" evidence="5">
    <location>
        <begin position="199"/>
        <end position="221"/>
    </location>
</feature>
<protein>
    <submittedName>
        <fullName evidence="6">Uncharacterized protein</fullName>
    </submittedName>
</protein>
<feature type="transmembrane region" description="Helical" evidence="5">
    <location>
        <begin position="127"/>
        <end position="146"/>
    </location>
</feature>
<dbReference type="InterPro" id="IPR050549">
    <property type="entry name" value="MFS_Trehalose_Transporter"/>
</dbReference>
<dbReference type="InterPro" id="IPR005828">
    <property type="entry name" value="MFS_sugar_transport-like"/>
</dbReference>
<dbReference type="GO" id="GO:0016020">
    <property type="term" value="C:membrane"/>
    <property type="evidence" value="ECO:0007669"/>
    <property type="project" value="UniProtKB-SubCell"/>
</dbReference>
<comment type="subcellular location">
    <subcellularLocation>
        <location evidence="1">Membrane</location>
    </subcellularLocation>
</comment>
<gene>
    <name evidence="6" type="ORF">V9T40_011560</name>
</gene>
<proteinExistence type="predicted"/>
<evidence type="ECO:0000256" key="1">
    <source>
        <dbReference type="ARBA" id="ARBA00004370"/>
    </source>
</evidence>
<keyword evidence="4 5" id="KW-0472">Membrane</keyword>
<sequence length="473" mass="54539">MDNVEDAEEALAEAEAEYKDEYSDFMSQLRTRTLSTFKLLANFYQELFPVTFLVASEQTNCLPGKASEQLPGIFRPVLAQNYQSCMGDVEEVVEKEALPEVDAEYEDEYTDFKSQFRALVLSTVRQLYCSCCVMIFPALGIIYRTLPTNVNIPYKHDPEDVFANLDHEHLVKFQFAKTLYPYNLSLANAFVRDMSYMSFYIYLAEITSPTFRAFFMGFYVLNENIALKKFETAQTEGKVNEMFRDVTVITSLSFLLAIFTPETPFWLTLKGDPEKAEKIFTWIRAGYSDVDEFNQMLNTVEDYSGDKRILKRILSRTFIVGFIFSILVILCDINPCILMEIVLHDYYFKSAKETQEEVDEVAKIIDEIMSHEMFPTTLREIGLVARSIFNVLFLYADRFGEKARINFTLRWISRSLVYAQFFISLIGIPLLLTFMPETKDTNIYELDQVISDLPGEDFTSVDGENAVGESEQN</sequence>
<dbReference type="Pfam" id="PF00083">
    <property type="entry name" value="Sugar_tr"/>
    <property type="match status" value="1"/>
</dbReference>
<keyword evidence="2 5" id="KW-0812">Transmembrane</keyword>